<dbReference type="AlphaFoldDB" id="A0A4P9YXI9"/>
<name>A0A4P9YXI9_9FUNG</name>
<dbReference type="GO" id="GO:0003723">
    <property type="term" value="F:RNA binding"/>
    <property type="evidence" value="ECO:0007669"/>
    <property type="project" value="UniProtKB-UniRule"/>
</dbReference>
<dbReference type="GO" id="GO:0005634">
    <property type="term" value="C:nucleus"/>
    <property type="evidence" value="ECO:0007669"/>
    <property type="project" value="TreeGrafter"/>
</dbReference>
<dbReference type="EMBL" id="KZ990032">
    <property type="protein sequence ID" value="RKP24796.1"/>
    <property type="molecule type" value="Genomic_DNA"/>
</dbReference>
<dbReference type="InterPro" id="IPR000571">
    <property type="entry name" value="Znf_CCCH"/>
</dbReference>
<dbReference type="CDD" id="cd12257">
    <property type="entry name" value="RRM1_RBM26_like"/>
    <property type="match status" value="1"/>
</dbReference>
<accession>A0A4P9YXI9</accession>
<evidence type="ECO:0000313" key="8">
    <source>
        <dbReference type="Proteomes" id="UP000278143"/>
    </source>
</evidence>
<dbReference type="InterPro" id="IPR045137">
    <property type="entry name" value="RBM26/27"/>
</dbReference>
<feature type="region of interest" description="Disordered" evidence="4">
    <location>
        <begin position="98"/>
        <end position="241"/>
    </location>
</feature>
<feature type="compositionally biased region" description="Gly residues" evidence="4">
    <location>
        <begin position="445"/>
        <end position="454"/>
    </location>
</feature>
<evidence type="ECO:0000259" key="5">
    <source>
        <dbReference type="PROSITE" id="PS50102"/>
    </source>
</evidence>
<gene>
    <name evidence="7" type="ORF">SYNPS1DRAFT_29453</name>
</gene>
<proteinExistence type="predicted"/>
<evidence type="ECO:0000256" key="1">
    <source>
        <dbReference type="ARBA" id="ARBA00022884"/>
    </source>
</evidence>
<dbReference type="InterPro" id="IPR012677">
    <property type="entry name" value="Nucleotide-bd_a/b_plait_sf"/>
</dbReference>
<feature type="compositionally biased region" description="Low complexity" evidence="4">
    <location>
        <begin position="310"/>
        <end position="321"/>
    </location>
</feature>
<evidence type="ECO:0000256" key="2">
    <source>
        <dbReference type="PROSITE-ProRule" id="PRU00176"/>
    </source>
</evidence>
<keyword evidence="3" id="KW-0862">Zinc</keyword>
<evidence type="ECO:0000256" key="4">
    <source>
        <dbReference type="SAM" id="MobiDB-lite"/>
    </source>
</evidence>
<dbReference type="SMART" id="SM00360">
    <property type="entry name" value="RRM"/>
    <property type="match status" value="2"/>
</dbReference>
<feature type="region of interest" description="Disordered" evidence="4">
    <location>
        <begin position="442"/>
        <end position="471"/>
    </location>
</feature>
<dbReference type="PROSITE" id="PS50103">
    <property type="entry name" value="ZF_C3H1"/>
    <property type="match status" value="1"/>
</dbReference>
<dbReference type="Gene3D" id="3.30.70.330">
    <property type="match status" value="2"/>
</dbReference>
<evidence type="ECO:0000259" key="6">
    <source>
        <dbReference type="PROSITE" id="PS50103"/>
    </source>
</evidence>
<dbReference type="PANTHER" id="PTHR14398">
    <property type="entry name" value="RNA RECOGNITION RRM/RNP DOMAIN"/>
    <property type="match status" value="1"/>
</dbReference>
<organism evidence="7 8">
    <name type="scientific">Syncephalis pseudoplumigaleata</name>
    <dbReference type="NCBI Taxonomy" id="1712513"/>
    <lineage>
        <taxon>Eukaryota</taxon>
        <taxon>Fungi</taxon>
        <taxon>Fungi incertae sedis</taxon>
        <taxon>Zoopagomycota</taxon>
        <taxon>Zoopagomycotina</taxon>
        <taxon>Zoopagomycetes</taxon>
        <taxon>Zoopagales</taxon>
        <taxon>Piptocephalidaceae</taxon>
        <taxon>Syncephalis</taxon>
    </lineage>
</organism>
<dbReference type="PANTHER" id="PTHR14398:SF0">
    <property type="entry name" value="ZINC FINGER PROTEIN SWM"/>
    <property type="match status" value="1"/>
</dbReference>
<feature type="region of interest" description="Disordered" evidence="4">
    <location>
        <begin position="310"/>
        <end position="351"/>
    </location>
</feature>
<keyword evidence="8" id="KW-1185">Reference proteome</keyword>
<evidence type="ECO:0000256" key="3">
    <source>
        <dbReference type="PROSITE-ProRule" id="PRU00723"/>
    </source>
</evidence>
<feature type="region of interest" description="Disordered" evidence="4">
    <location>
        <begin position="567"/>
        <end position="592"/>
    </location>
</feature>
<protein>
    <recommendedName>
        <fullName evidence="9">C3H1-type domain-containing protein</fullName>
    </recommendedName>
</protein>
<dbReference type="SMART" id="SM00356">
    <property type="entry name" value="ZnF_C3H1"/>
    <property type="match status" value="1"/>
</dbReference>
<dbReference type="Pfam" id="PF00076">
    <property type="entry name" value="RRM_1"/>
    <property type="match status" value="1"/>
</dbReference>
<feature type="domain" description="C3H1-type" evidence="6">
    <location>
        <begin position="257"/>
        <end position="285"/>
    </location>
</feature>
<dbReference type="PROSITE" id="PS50102">
    <property type="entry name" value="RRM"/>
    <property type="match status" value="1"/>
</dbReference>
<feature type="zinc finger region" description="C3H1-type" evidence="3">
    <location>
        <begin position="257"/>
        <end position="285"/>
    </location>
</feature>
<dbReference type="Proteomes" id="UP000278143">
    <property type="component" value="Unassembled WGS sequence"/>
</dbReference>
<sequence length="777" mass="84006">MVAAAAVAAVAVAMEDEACPSSPGANSRGCCVCSCDADPVVLADYVIALLKNDKPRDEMRELCAGQLEDFLGEYTASFVDNLLNMTASLDFLPPEARQQFMTGAPPPSSQQPAHANYGSTPDRERGRDRAHRDDYDRARGRNDPSDAMSGTDADRSYRRDRRHGSPARDRNWTRSPSRRRSASPSSRMARDSHRDSYDDRRSQKRRDRPAPRGNAVPANGGPIPVWNSDAGQMGGSAPGGAPMAAALSGAAGARGGGHRRRRCHQFDQKGFCSRGDTCPYEHIQPNAMFAVSEPIGYTPENAAGGFDAAGMPSSSSSSYGTRGRGGSGGGARMGRGRGRGGGAFDSGGASASSANARTILRVENISPEQCALDQINEYFRRFGTIVNIQVDAASRQALVQFSTNAEAYAAYSCQDAVFGNRFIKVFWHERLQNDYWQGGATAADGGSGSGGGGAMEMQPASSQSDADVKAQQRQAKLEQILDIQRKKEQLLQMQLEQQRLLQAQLNRTDLSANDRTELQQALEKVDAAVRESQAETEHLRMQQQEAANSANLAAEQLRRDQLDRELEDMQHQKAQTQENGAAAPGEEPQSEEAMLRAKLAQLQKEAEELGIEAAGGYYGRGRGRGRARGFGGWRGRGRGRGSMTWTPAMATGAQAPAAPTAFRLDNRTTKIQVRDLTDEIKGALQAHFSRFGVVSDISTLEAENRAIITYQSRHEAEKAAFSGAQMEGVGTLKMSWYNEPTPVQPVSEAAVASAASTAMDEDGDFDAMEDSERSWKR</sequence>
<keyword evidence="3" id="KW-0863">Zinc-finger</keyword>
<dbReference type="GO" id="GO:0008270">
    <property type="term" value="F:zinc ion binding"/>
    <property type="evidence" value="ECO:0007669"/>
    <property type="project" value="UniProtKB-KW"/>
</dbReference>
<keyword evidence="3" id="KW-0479">Metal-binding</keyword>
<keyword evidence="1 2" id="KW-0694">RNA-binding</keyword>
<feature type="compositionally biased region" description="Gly residues" evidence="4">
    <location>
        <begin position="322"/>
        <end position="345"/>
    </location>
</feature>
<dbReference type="OrthoDB" id="443401at2759"/>
<feature type="domain" description="RRM" evidence="5">
    <location>
        <begin position="358"/>
        <end position="430"/>
    </location>
</feature>
<dbReference type="InterPro" id="IPR035979">
    <property type="entry name" value="RBD_domain_sf"/>
</dbReference>
<dbReference type="InterPro" id="IPR000504">
    <property type="entry name" value="RRM_dom"/>
</dbReference>
<feature type="compositionally biased region" description="Acidic residues" evidence="4">
    <location>
        <begin position="759"/>
        <end position="769"/>
    </location>
</feature>
<dbReference type="SUPFAM" id="SSF54928">
    <property type="entry name" value="RNA-binding domain, RBD"/>
    <property type="match status" value="2"/>
</dbReference>
<evidence type="ECO:0000313" key="7">
    <source>
        <dbReference type="EMBL" id="RKP24796.1"/>
    </source>
</evidence>
<feature type="compositionally biased region" description="Basic and acidic residues" evidence="4">
    <location>
        <begin position="188"/>
        <end position="201"/>
    </location>
</feature>
<evidence type="ECO:0008006" key="9">
    <source>
        <dbReference type="Google" id="ProtNLM"/>
    </source>
</evidence>
<feature type="compositionally biased region" description="Basic and acidic residues" evidence="4">
    <location>
        <begin position="121"/>
        <end position="144"/>
    </location>
</feature>
<feature type="region of interest" description="Disordered" evidence="4">
    <location>
        <begin position="752"/>
        <end position="777"/>
    </location>
</feature>
<reference evidence="8" key="1">
    <citation type="journal article" date="2018" name="Nat. Microbiol.">
        <title>Leveraging single-cell genomics to expand the fungal tree of life.</title>
        <authorList>
            <person name="Ahrendt S.R."/>
            <person name="Quandt C.A."/>
            <person name="Ciobanu D."/>
            <person name="Clum A."/>
            <person name="Salamov A."/>
            <person name="Andreopoulos B."/>
            <person name="Cheng J.F."/>
            <person name="Woyke T."/>
            <person name="Pelin A."/>
            <person name="Henrissat B."/>
            <person name="Reynolds N.K."/>
            <person name="Benny G.L."/>
            <person name="Smith M.E."/>
            <person name="James T.Y."/>
            <person name="Grigoriev I.V."/>
        </authorList>
    </citation>
    <scope>NUCLEOTIDE SEQUENCE [LARGE SCALE GENOMIC DNA]</scope>
    <source>
        <strain evidence="8">Benny S71-1</strain>
    </source>
</reference>